<accession>A0A1I4W012</accession>
<dbReference type="Proteomes" id="UP000242869">
    <property type="component" value="Unassembled WGS sequence"/>
</dbReference>
<dbReference type="SMART" id="SM00304">
    <property type="entry name" value="HAMP"/>
    <property type="match status" value="1"/>
</dbReference>
<keyword evidence="3 9" id="KW-1133">Transmembrane helix</keyword>
<dbReference type="PANTHER" id="PTHR32089">
    <property type="entry name" value="METHYL-ACCEPTING CHEMOTAXIS PROTEIN MCPB"/>
    <property type="match status" value="1"/>
</dbReference>
<dbReference type="PROSITE" id="PS50111">
    <property type="entry name" value="CHEMOTAXIS_TRANSDUC_2"/>
    <property type="match status" value="1"/>
</dbReference>
<reference evidence="13" key="1">
    <citation type="submission" date="2016-10" db="EMBL/GenBank/DDBJ databases">
        <authorList>
            <person name="Varghese N."/>
            <person name="Submissions S."/>
        </authorList>
    </citation>
    <scope>NUCLEOTIDE SEQUENCE [LARGE SCALE GENOMIC DNA]</scope>
    <source>
        <strain evidence="13">DSM 6150</strain>
    </source>
</reference>
<comment type="similarity">
    <text evidence="6">Belongs to the methyl-accepting chemotaxis (MCP) protein family.</text>
</comment>
<evidence type="ECO:0000259" key="11">
    <source>
        <dbReference type="PROSITE" id="PS50885"/>
    </source>
</evidence>
<keyword evidence="8" id="KW-0175">Coiled coil</keyword>
<feature type="transmembrane region" description="Helical" evidence="9">
    <location>
        <begin position="186"/>
        <end position="208"/>
    </location>
</feature>
<feature type="domain" description="HAMP" evidence="11">
    <location>
        <begin position="209"/>
        <end position="262"/>
    </location>
</feature>
<dbReference type="STRING" id="83765.SAMN05660284_00469"/>
<keyword evidence="2 9" id="KW-0812">Transmembrane</keyword>
<feature type="coiled-coil region" evidence="8">
    <location>
        <begin position="240"/>
        <end position="274"/>
    </location>
</feature>
<evidence type="ECO:0000256" key="5">
    <source>
        <dbReference type="ARBA" id="ARBA00023224"/>
    </source>
</evidence>
<dbReference type="FunFam" id="1.10.287.950:FF:000001">
    <property type="entry name" value="Methyl-accepting chemotaxis sensory transducer"/>
    <property type="match status" value="1"/>
</dbReference>
<dbReference type="CDD" id="cd11386">
    <property type="entry name" value="MCP_signal"/>
    <property type="match status" value="1"/>
</dbReference>
<dbReference type="SMART" id="SM00283">
    <property type="entry name" value="MA"/>
    <property type="match status" value="1"/>
</dbReference>
<dbReference type="InterPro" id="IPR003660">
    <property type="entry name" value="HAMP_dom"/>
</dbReference>
<evidence type="ECO:0000256" key="7">
    <source>
        <dbReference type="PROSITE-ProRule" id="PRU00284"/>
    </source>
</evidence>
<dbReference type="GO" id="GO:0016020">
    <property type="term" value="C:membrane"/>
    <property type="evidence" value="ECO:0007669"/>
    <property type="project" value="UniProtKB-SubCell"/>
</dbReference>
<feature type="transmembrane region" description="Helical" evidence="9">
    <location>
        <begin position="9"/>
        <end position="29"/>
    </location>
</feature>
<dbReference type="OrthoDB" id="9179351at2"/>
<evidence type="ECO:0000313" key="13">
    <source>
        <dbReference type="Proteomes" id="UP000242869"/>
    </source>
</evidence>
<evidence type="ECO:0000256" key="9">
    <source>
        <dbReference type="SAM" id="Phobius"/>
    </source>
</evidence>
<dbReference type="CDD" id="cd19411">
    <property type="entry name" value="MCP2201-like_sensor"/>
    <property type="match status" value="1"/>
</dbReference>
<sequence>MNLTISRRLAVMSVGAVLALIIVGLIGFVTARQITADMKYTSENVIRSLGLLSDAESSFLLIRVNGLYHLSYDDAARKAPHDEVIKQKVADIRKNLGEYEKSVTDPRDKALLEEDKQLFTAYVVALDRMLEKSRANDRAGANTVIEAEWKPAGEKLTKAFAQHKQYNEKLAADLAQKAAATGQRNAVITAIATLAGVLLVSVMSVLLCRGIRNSLKKMHDAMFRVQGQLDFTARVEGLGRDEIGETADAFNRLLDKLQENLRQVANNANQVATSASEMAAISNQIATASVAQSEAASSMASSVEEMSVSINHVGDRANVASQFAGESGKLAAEGEQVIGQTMQEVSQAAATASQAEERIRKLESESERISSVVAVIKEVADQTNLLALNAAIEAARAGEQGRGFAVVADEVRKLAERTAASTQEITQTIESMRQGARDAVEGMHHVVQQVEQSAKHASHANEVMIKVGSGSREAVSMVGEISSAMREQTHASHSMAQQIEHVASMSEEGSAAASESARSARDLERLAGSMQGMIAAYRL</sequence>
<dbReference type="Gene3D" id="1.10.287.950">
    <property type="entry name" value="Methyl-accepting chemotaxis protein"/>
    <property type="match status" value="1"/>
</dbReference>
<evidence type="ECO:0000313" key="12">
    <source>
        <dbReference type="EMBL" id="SFN06894.1"/>
    </source>
</evidence>
<protein>
    <submittedName>
        <fullName evidence="12">Methyl-accepting chemotaxis protein</fullName>
    </submittedName>
</protein>
<organism evidence="12 13">
    <name type="scientific">Formivibrio citricus</name>
    <dbReference type="NCBI Taxonomy" id="83765"/>
    <lineage>
        <taxon>Bacteria</taxon>
        <taxon>Pseudomonadati</taxon>
        <taxon>Pseudomonadota</taxon>
        <taxon>Betaproteobacteria</taxon>
        <taxon>Neisseriales</taxon>
        <taxon>Chitinibacteraceae</taxon>
        <taxon>Formivibrio</taxon>
    </lineage>
</organism>
<keyword evidence="5 7" id="KW-0807">Transducer</keyword>
<dbReference type="GO" id="GO:0006935">
    <property type="term" value="P:chemotaxis"/>
    <property type="evidence" value="ECO:0007669"/>
    <property type="project" value="UniProtKB-ARBA"/>
</dbReference>
<dbReference type="InterPro" id="IPR024478">
    <property type="entry name" value="HlyB_4HB_MCP"/>
</dbReference>
<gene>
    <name evidence="12" type="ORF">SAMN05660284_00469</name>
</gene>
<evidence type="ECO:0000256" key="4">
    <source>
        <dbReference type="ARBA" id="ARBA00023136"/>
    </source>
</evidence>
<dbReference type="RefSeq" id="WP_091190735.1">
    <property type="nucleotide sequence ID" value="NZ_FOVE01000002.1"/>
</dbReference>
<dbReference type="PROSITE" id="PS50885">
    <property type="entry name" value="HAMP"/>
    <property type="match status" value="1"/>
</dbReference>
<dbReference type="Pfam" id="PF00015">
    <property type="entry name" value="MCPsignal"/>
    <property type="match status" value="1"/>
</dbReference>
<evidence type="ECO:0000259" key="10">
    <source>
        <dbReference type="PROSITE" id="PS50111"/>
    </source>
</evidence>
<dbReference type="SUPFAM" id="SSF58104">
    <property type="entry name" value="Methyl-accepting chemotaxis protein (MCP) signaling domain"/>
    <property type="match status" value="1"/>
</dbReference>
<dbReference type="PANTHER" id="PTHR32089:SF119">
    <property type="entry name" value="METHYL-ACCEPTING CHEMOTAXIS PROTEIN CTPL"/>
    <property type="match status" value="1"/>
</dbReference>
<comment type="subcellular location">
    <subcellularLocation>
        <location evidence="1">Membrane</location>
        <topology evidence="1">Multi-pass membrane protein</topology>
    </subcellularLocation>
</comment>
<proteinExistence type="inferred from homology"/>
<dbReference type="GO" id="GO:0007165">
    <property type="term" value="P:signal transduction"/>
    <property type="evidence" value="ECO:0007669"/>
    <property type="project" value="UniProtKB-KW"/>
</dbReference>
<dbReference type="InterPro" id="IPR047347">
    <property type="entry name" value="YvaQ-like_sensor"/>
</dbReference>
<keyword evidence="4 9" id="KW-0472">Membrane</keyword>
<evidence type="ECO:0000256" key="1">
    <source>
        <dbReference type="ARBA" id="ARBA00004141"/>
    </source>
</evidence>
<dbReference type="EMBL" id="FOVE01000002">
    <property type="protein sequence ID" value="SFN06894.1"/>
    <property type="molecule type" value="Genomic_DNA"/>
</dbReference>
<feature type="domain" description="Methyl-accepting transducer" evidence="10">
    <location>
        <begin position="267"/>
        <end position="503"/>
    </location>
</feature>
<evidence type="ECO:0000256" key="8">
    <source>
        <dbReference type="SAM" id="Coils"/>
    </source>
</evidence>
<dbReference type="Pfam" id="PF00672">
    <property type="entry name" value="HAMP"/>
    <property type="match status" value="1"/>
</dbReference>
<dbReference type="InterPro" id="IPR004089">
    <property type="entry name" value="MCPsignal_dom"/>
</dbReference>
<feature type="coiled-coil region" evidence="8">
    <location>
        <begin position="345"/>
        <end position="372"/>
    </location>
</feature>
<dbReference type="Pfam" id="PF12729">
    <property type="entry name" value="4HB_MCP_1"/>
    <property type="match status" value="1"/>
</dbReference>
<keyword evidence="13" id="KW-1185">Reference proteome</keyword>
<dbReference type="CDD" id="cd06225">
    <property type="entry name" value="HAMP"/>
    <property type="match status" value="1"/>
</dbReference>
<name>A0A1I4W012_9NEIS</name>
<dbReference type="AlphaFoldDB" id="A0A1I4W012"/>
<evidence type="ECO:0000256" key="6">
    <source>
        <dbReference type="ARBA" id="ARBA00029447"/>
    </source>
</evidence>
<evidence type="ECO:0000256" key="3">
    <source>
        <dbReference type="ARBA" id="ARBA00022989"/>
    </source>
</evidence>
<evidence type="ECO:0000256" key="2">
    <source>
        <dbReference type="ARBA" id="ARBA00022692"/>
    </source>
</evidence>